<dbReference type="GO" id="GO:0003677">
    <property type="term" value="F:DNA binding"/>
    <property type="evidence" value="ECO:0007669"/>
    <property type="project" value="UniProtKB-KW"/>
</dbReference>
<accession>A0A7X8SLG6</accession>
<comment type="caution">
    <text evidence="7">The sequence shown here is derived from an EMBL/GenBank/DDBJ whole genome shotgun (WGS) entry which is preliminary data.</text>
</comment>
<dbReference type="PANTHER" id="PTHR32071:SF57">
    <property type="entry name" value="C4-DICARBOXYLATE TRANSPORT TRANSCRIPTIONAL REGULATORY PROTEIN DCTD"/>
    <property type="match status" value="1"/>
</dbReference>
<keyword evidence="3" id="KW-0805">Transcription regulation</keyword>
<evidence type="ECO:0000259" key="6">
    <source>
        <dbReference type="PROSITE" id="PS50045"/>
    </source>
</evidence>
<dbReference type="SUPFAM" id="SSF52540">
    <property type="entry name" value="P-loop containing nucleoside triphosphate hydrolases"/>
    <property type="match status" value="1"/>
</dbReference>
<dbReference type="PROSITE" id="PS50045">
    <property type="entry name" value="SIGMA54_INTERACT_4"/>
    <property type="match status" value="1"/>
</dbReference>
<dbReference type="PROSITE" id="PS00676">
    <property type="entry name" value="SIGMA54_INTERACT_2"/>
    <property type="match status" value="1"/>
</dbReference>
<keyword evidence="5" id="KW-0804">Transcription</keyword>
<evidence type="ECO:0000256" key="2">
    <source>
        <dbReference type="ARBA" id="ARBA00022840"/>
    </source>
</evidence>
<organism evidence="7 8">
    <name type="scientific">Flammeovirga agarivorans</name>
    <dbReference type="NCBI Taxonomy" id="2726742"/>
    <lineage>
        <taxon>Bacteria</taxon>
        <taxon>Pseudomonadati</taxon>
        <taxon>Bacteroidota</taxon>
        <taxon>Cytophagia</taxon>
        <taxon>Cytophagales</taxon>
        <taxon>Flammeovirgaceae</taxon>
        <taxon>Flammeovirga</taxon>
    </lineage>
</organism>
<evidence type="ECO:0000313" key="8">
    <source>
        <dbReference type="Proteomes" id="UP000585050"/>
    </source>
</evidence>
<protein>
    <submittedName>
        <fullName evidence="7">Sigma-54-dependent Fis family transcriptional regulator</fullName>
    </submittedName>
</protein>
<evidence type="ECO:0000256" key="3">
    <source>
        <dbReference type="ARBA" id="ARBA00023015"/>
    </source>
</evidence>
<evidence type="ECO:0000256" key="1">
    <source>
        <dbReference type="ARBA" id="ARBA00022741"/>
    </source>
</evidence>
<evidence type="ECO:0000256" key="5">
    <source>
        <dbReference type="ARBA" id="ARBA00023163"/>
    </source>
</evidence>
<sequence length="435" mass="50021">MNICIITKNDNILLPFYEPEILQNHTIIHLNQEDRIHTIEKNIDLLFWDENISDSSIKQIGKFLKAFHQIHQFILISTSNNIYNYKLAIENKFQDFLLFDENFEKSVTSTLQNAQVENFDNLEDPDYSYLIKGESKAIEKVFEVMKKASGTNINVNITGETGTGKELIAQGIHDQSLRKQFPFVAVNVGAIPKDLIESELFGHEVGAFTGATKKRIGKFEEAEKGTLFLDEIGELPLELQTKLLRVLQEREITRIGGNDVIPVDVRLITATHRNLRNEVAENKFREDLYYRLLGLPLQLPPLRERMEDIHVLSSHFLQEASLEFGQTQAKYLSKGAFNKINAYSFPGNVRQLKAIIDLAVVLSDDNEIKSKDIHLEKEEISTDLLKKERTIEEYNIEIIEFFLKKYKGKVNYVADKLDISKSKIYQLIKDGKITK</sequence>
<keyword evidence="2" id="KW-0067">ATP-binding</keyword>
<keyword evidence="8" id="KW-1185">Reference proteome</keyword>
<evidence type="ECO:0000256" key="4">
    <source>
        <dbReference type="ARBA" id="ARBA00023125"/>
    </source>
</evidence>
<dbReference type="InterPro" id="IPR003593">
    <property type="entry name" value="AAA+_ATPase"/>
</dbReference>
<dbReference type="SMART" id="SM00382">
    <property type="entry name" value="AAA"/>
    <property type="match status" value="1"/>
</dbReference>
<dbReference type="GO" id="GO:0006355">
    <property type="term" value="P:regulation of DNA-templated transcription"/>
    <property type="evidence" value="ECO:0007669"/>
    <property type="project" value="InterPro"/>
</dbReference>
<dbReference type="InterPro" id="IPR027417">
    <property type="entry name" value="P-loop_NTPase"/>
</dbReference>
<dbReference type="CDD" id="cd00009">
    <property type="entry name" value="AAA"/>
    <property type="match status" value="1"/>
</dbReference>
<dbReference type="Pfam" id="PF00158">
    <property type="entry name" value="Sigma54_activat"/>
    <property type="match status" value="1"/>
</dbReference>
<dbReference type="Pfam" id="PF25601">
    <property type="entry name" value="AAA_lid_14"/>
    <property type="match status" value="1"/>
</dbReference>
<dbReference type="FunFam" id="3.40.50.300:FF:000006">
    <property type="entry name" value="DNA-binding transcriptional regulator NtrC"/>
    <property type="match status" value="1"/>
</dbReference>
<dbReference type="Gene3D" id="3.40.50.300">
    <property type="entry name" value="P-loop containing nucleotide triphosphate hydrolases"/>
    <property type="match status" value="1"/>
</dbReference>
<dbReference type="PROSITE" id="PS00688">
    <property type="entry name" value="SIGMA54_INTERACT_3"/>
    <property type="match status" value="1"/>
</dbReference>
<dbReference type="AlphaFoldDB" id="A0A7X8SLG6"/>
<evidence type="ECO:0000313" key="7">
    <source>
        <dbReference type="EMBL" id="NLR92320.1"/>
    </source>
</evidence>
<dbReference type="InterPro" id="IPR025943">
    <property type="entry name" value="Sigma_54_int_dom_ATP-bd_2"/>
</dbReference>
<keyword evidence="4" id="KW-0238">DNA-binding</keyword>
<dbReference type="InterPro" id="IPR002078">
    <property type="entry name" value="Sigma_54_int"/>
</dbReference>
<keyword evidence="1" id="KW-0547">Nucleotide-binding</keyword>
<dbReference type="Proteomes" id="UP000585050">
    <property type="component" value="Unassembled WGS sequence"/>
</dbReference>
<dbReference type="RefSeq" id="WP_168883035.1">
    <property type="nucleotide sequence ID" value="NZ_JABAIL010000004.1"/>
</dbReference>
<dbReference type="GO" id="GO:0005524">
    <property type="term" value="F:ATP binding"/>
    <property type="evidence" value="ECO:0007669"/>
    <property type="project" value="UniProtKB-KW"/>
</dbReference>
<proteinExistence type="predicted"/>
<feature type="domain" description="Sigma-54 factor interaction" evidence="6">
    <location>
        <begin position="131"/>
        <end position="361"/>
    </location>
</feature>
<dbReference type="PANTHER" id="PTHR32071">
    <property type="entry name" value="TRANSCRIPTIONAL REGULATORY PROTEIN"/>
    <property type="match status" value="1"/>
</dbReference>
<gene>
    <name evidence="7" type="ORF">HGP29_13960</name>
</gene>
<dbReference type="Gene3D" id="1.10.8.60">
    <property type="match status" value="1"/>
</dbReference>
<reference evidence="7 8" key="1">
    <citation type="submission" date="2020-04" db="EMBL/GenBank/DDBJ databases">
        <title>Flammeovirga sp. SR4, a novel species isolated from seawater.</title>
        <authorList>
            <person name="Wang X."/>
        </authorList>
    </citation>
    <scope>NUCLEOTIDE SEQUENCE [LARGE SCALE GENOMIC DNA]</scope>
    <source>
        <strain evidence="7 8">SR4</strain>
    </source>
</reference>
<dbReference type="EMBL" id="JABAIL010000004">
    <property type="protein sequence ID" value="NLR92320.1"/>
    <property type="molecule type" value="Genomic_DNA"/>
</dbReference>
<dbReference type="InterPro" id="IPR025944">
    <property type="entry name" value="Sigma_54_int_dom_CS"/>
</dbReference>
<dbReference type="InterPro" id="IPR058031">
    <property type="entry name" value="AAA_lid_NorR"/>
</dbReference>
<name>A0A7X8SLG6_9BACT</name>